<dbReference type="HOGENOM" id="CLU_075054_0_0_3"/>
<keyword evidence="3" id="KW-1185">Reference proteome</keyword>
<organism evidence="2 3">
    <name type="scientific">Allocoleopsis franciscana PCC 7113</name>
    <dbReference type="NCBI Taxonomy" id="1173027"/>
    <lineage>
        <taxon>Bacteria</taxon>
        <taxon>Bacillati</taxon>
        <taxon>Cyanobacteriota</taxon>
        <taxon>Cyanophyceae</taxon>
        <taxon>Coleofasciculales</taxon>
        <taxon>Coleofasciculaceae</taxon>
        <taxon>Allocoleopsis</taxon>
        <taxon>Allocoleopsis franciscana</taxon>
    </lineage>
</organism>
<dbReference type="Proteomes" id="UP000010471">
    <property type="component" value="Chromosome"/>
</dbReference>
<dbReference type="OrthoDB" id="582259at2"/>
<evidence type="ECO:0000313" key="2">
    <source>
        <dbReference type="EMBL" id="AFZ17254.1"/>
    </source>
</evidence>
<dbReference type="EMBL" id="CP003630">
    <property type="protein sequence ID" value="AFZ17254.1"/>
    <property type="molecule type" value="Genomic_DNA"/>
</dbReference>
<name>K9WBW3_9CYAN</name>
<dbReference type="PATRIC" id="fig|1173027.3.peg.1515"/>
<dbReference type="KEGG" id="mic:Mic7113_1370"/>
<dbReference type="Pfam" id="PF18171">
    <property type="entry name" value="LSDAT_prok"/>
    <property type="match status" value="1"/>
</dbReference>
<dbReference type="GO" id="GO:0099604">
    <property type="term" value="F:ligand-gated calcium channel activity"/>
    <property type="evidence" value="ECO:0007669"/>
    <property type="project" value="TreeGrafter"/>
</dbReference>
<dbReference type="Gene3D" id="3.40.50.450">
    <property type="match status" value="1"/>
</dbReference>
<proteinExistence type="predicted"/>
<dbReference type="InterPro" id="IPR041482">
    <property type="entry name" value="LSDAT_prok"/>
</dbReference>
<feature type="domain" description="LSDAT prokaryote" evidence="1">
    <location>
        <begin position="39"/>
        <end position="236"/>
    </location>
</feature>
<dbReference type="STRING" id="1173027.Mic7113_1370"/>
<dbReference type="PANTHER" id="PTHR13800">
    <property type="entry name" value="TRANSIENT RECEPTOR POTENTIAL CATION CHANNEL, SUBFAMILY M, MEMBER 6"/>
    <property type="match status" value="1"/>
</dbReference>
<sequence length="249" mass="26224">MERPCNLTFPNQLCAKAIQVHNVVELSEALLTIGLHRTRPTLVLVGGASGIGEADKARLQQLFTDKIAPLAQELGVTVVDGGTDAGIMRFMGQARTQSGGTFPLIGVAALGTVIVPNVPAPSSDAAPLEPNHTHFILVPGTNWGDESPWLAYIATVLSQGFPSATIVVNGGEITFQDVSYSVQANRPVVTLDGTGRTADKLAAALRGEQTDPRASQLAASGKMQAIALLEHPDRVTAVIKEILSRLLHI</sequence>
<accession>K9WBW3</accession>
<reference evidence="2 3" key="1">
    <citation type="submission" date="2012-06" db="EMBL/GenBank/DDBJ databases">
        <title>Finished chromosome of genome of Microcoleus sp. PCC 7113.</title>
        <authorList>
            <consortium name="US DOE Joint Genome Institute"/>
            <person name="Gugger M."/>
            <person name="Coursin T."/>
            <person name="Rippka R."/>
            <person name="Tandeau De Marsac N."/>
            <person name="Huntemann M."/>
            <person name="Wei C.-L."/>
            <person name="Han J."/>
            <person name="Detter J.C."/>
            <person name="Han C."/>
            <person name="Tapia R."/>
            <person name="Chen A."/>
            <person name="Kyrpides N."/>
            <person name="Mavromatis K."/>
            <person name="Markowitz V."/>
            <person name="Szeto E."/>
            <person name="Ivanova N."/>
            <person name="Pagani I."/>
            <person name="Pati A."/>
            <person name="Goodwin L."/>
            <person name="Nordberg H.P."/>
            <person name="Cantor M.N."/>
            <person name="Hua S.X."/>
            <person name="Woyke T."/>
            <person name="Kerfeld C.A."/>
        </authorList>
    </citation>
    <scope>NUCLEOTIDE SEQUENCE [LARGE SCALE GENOMIC DNA]</scope>
    <source>
        <strain evidence="2 3">PCC 7113</strain>
    </source>
</reference>
<protein>
    <recommendedName>
        <fullName evidence="1">LSDAT prokaryote domain-containing protein</fullName>
    </recommendedName>
</protein>
<dbReference type="RefSeq" id="WP_015181414.1">
    <property type="nucleotide sequence ID" value="NC_019738.1"/>
</dbReference>
<dbReference type="PANTHER" id="PTHR13800:SF12">
    <property type="entry name" value="TRANSIENT RECEPTOR POTENTIAL CATION CHANNEL SUBFAMILY M MEMBER-LIKE 2"/>
    <property type="match status" value="1"/>
</dbReference>
<dbReference type="eggNOG" id="ENOG502ZC4I">
    <property type="taxonomic scope" value="Bacteria"/>
</dbReference>
<dbReference type="AlphaFoldDB" id="K9WBW3"/>
<evidence type="ECO:0000259" key="1">
    <source>
        <dbReference type="Pfam" id="PF18171"/>
    </source>
</evidence>
<dbReference type="GO" id="GO:0005886">
    <property type="term" value="C:plasma membrane"/>
    <property type="evidence" value="ECO:0007669"/>
    <property type="project" value="TreeGrafter"/>
</dbReference>
<gene>
    <name evidence="2" type="ORF">Mic7113_1370</name>
</gene>
<evidence type="ECO:0000313" key="3">
    <source>
        <dbReference type="Proteomes" id="UP000010471"/>
    </source>
</evidence>
<dbReference type="InterPro" id="IPR050927">
    <property type="entry name" value="TRPM"/>
</dbReference>